<organism evidence="1 2">
    <name type="scientific">Desulfamplus magnetovallimortis</name>
    <dbReference type="NCBI Taxonomy" id="1246637"/>
    <lineage>
        <taxon>Bacteria</taxon>
        <taxon>Pseudomonadati</taxon>
        <taxon>Thermodesulfobacteriota</taxon>
        <taxon>Desulfobacteria</taxon>
        <taxon>Desulfobacterales</taxon>
        <taxon>Desulfobacteraceae</taxon>
        <taxon>Desulfamplus</taxon>
    </lineage>
</organism>
<dbReference type="AlphaFoldDB" id="A0A1W1H717"/>
<reference evidence="1 2" key="1">
    <citation type="submission" date="2017-03" db="EMBL/GenBank/DDBJ databases">
        <authorList>
            <person name="Afonso C.L."/>
            <person name="Miller P.J."/>
            <person name="Scott M.A."/>
            <person name="Spackman E."/>
            <person name="Goraichik I."/>
            <person name="Dimitrov K.M."/>
            <person name="Suarez D.L."/>
            <person name="Swayne D.E."/>
        </authorList>
    </citation>
    <scope>NUCLEOTIDE SEQUENCE [LARGE SCALE GENOMIC DNA]</scope>
    <source>
        <strain evidence="1">PRJEB14757</strain>
    </source>
</reference>
<dbReference type="STRING" id="1246637.MTBBW1_1290007"/>
<evidence type="ECO:0000313" key="2">
    <source>
        <dbReference type="Proteomes" id="UP000191931"/>
    </source>
</evidence>
<accession>A0A1W1H717</accession>
<sequence>MFLWVQISFYNILSCFIKKYVNKIIKNQIVMLLSMICLKVMASHMHLQKSKAIKAKNKKEKMFYKTDLLTEEIRSNEKN</sequence>
<name>A0A1W1H717_9BACT</name>
<evidence type="ECO:0000313" key="1">
    <source>
        <dbReference type="EMBL" id="SLM28226.1"/>
    </source>
</evidence>
<dbReference type="Proteomes" id="UP000191931">
    <property type="component" value="Unassembled WGS sequence"/>
</dbReference>
<keyword evidence="2" id="KW-1185">Reference proteome</keyword>
<gene>
    <name evidence="1" type="ORF">MTBBW1_1290007</name>
</gene>
<proteinExistence type="predicted"/>
<dbReference type="EMBL" id="FWEV01000034">
    <property type="protein sequence ID" value="SLM28226.1"/>
    <property type="molecule type" value="Genomic_DNA"/>
</dbReference>
<protein>
    <submittedName>
        <fullName evidence="1">Uncharacterized protein</fullName>
    </submittedName>
</protein>